<gene>
    <name evidence="5" type="ORF">DCAF_LOCUS26724</name>
</gene>
<proteinExistence type="predicted"/>
<evidence type="ECO:0000313" key="5">
    <source>
        <dbReference type="EMBL" id="CAK7356452.1"/>
    </source>
</evidence>
<dbReference type="InterPro" id="IPR003105">
    <property type="entry name" value="SRA_YDG"/>
</dbReference>
<feature type="domain" description="YDG" evidence="4">
    <location>
        <begin position="28"/>
        <end position="93"/>
    </location>
</feature>
<accession>A0AAV1SR04</accession>
<evidence type="ECO:0000313" key="6">
    <source>
        <dbReference type="Proteomes" id="UP001314170"/>
    </source>
</evidence>
<name>A0AAV1SR04_9ROSI</name>
<evidence type="ECO:0000259" key="4">
    <source>
        <dbReference type="PROSITE" id="PS51015"/>
    </source>
</evidence>
<sequence length="93" mass="10541">MDATQDLSMMDVVSSEEKYANEGKQIIGSVLGIEVRDKFFCRVELNIVGLHRQIEDGIDYAKQKEIIIIITITYANDDDKINHATEVHWIACA</sequence>
<keyword evidence="6" id="KW-1185">Reference proteome</keyword>
<dbReference type="PANTHER" id="PTHR45660">
    <property type="entry name" value="HISTONE-LYSINE N-METHYLTRANSFERASE SETMAR"/>
    <property type="match status" value="1"/>
</dbReference>
<evidence type="ECO:0000256" key="3">
    <source>
        <dbReference type="PROSITE-ProRule" id="PRU00358"/>
    </source>
</evidence>
<dbReference type="Proteomes" id="UP001314170">
    <property type="component" value="Unassembled WGS sequence"/>
</dbReference>
<dbReference type="SUPFAM" id="SSF88697">
    <property type="entry name" value="PUA domain-like"/>
    <property type="match status" value="1"/>
</dbReference>
<dbReference type="Gene3D" id="2.30.280.10">
    <property type="entry name" value="SRA-YDG"/>
    <property type="match status" value="1"/>
</dbReference>
<dbReference type="GO" id="GO:0003690">
    <property type="term" value="F:double-stranded DNA binding"/>
    <property type="evidence" value="ECO:0007669"/>
    <property type="project" value="TreeGrafter"/>
</dbReference>
<dbReference type="InterPro" id="IPR051357">
    <property type="entry name" value="H3K9_HMTase_SUVAR3-9"/>
</dbReference>
<evidence type="ECO:0000256" key="2">
    <source>
        <dbReference type="ARBA" id="ARBA00023242"/>
    </source>
</evidence>
<organism evidence="5 6">
    <name type="scientific">Dovyalis caffra</name>
    <dbReference type="NCBI Taxonomy" id="77055"/>
    <lineage>
        <taxon>Eukaryota</taxon>
        <taxon>Viridiplantae</taxon>
        <taxon>Streptophyta</taxon>
        <taxon>Embryophyta</taxon>
        <taxon>Tracheophyta</taxon>
        <taxon>Spermatophyta</taxon>
        <taxon>Magnoliopsida</taxon>
        <taxon>eudicotyledons</taxon>
        <taxon>Gunneridae</taxon>
        <taxon>Pentapetalae</taxon>
        <taxon>rosids</taxon>
        <taxon>fabids</taxon>
        <taxon>Malpighiales</taxon>
        <taxon>Salicaceae</taxon>
        <taxon>Flacourtieae</taxon>
        <taxon>Dovyalis</taxon>
    </lineage>
</organism>
<comment type="subcellular location">
    <subcellularLocation>
        <location evidence="1">Chromosome</location>
        <location evidence="1">Centromere</location>
    </subcellularLocation>
    <subcellularLocation>
        <location evidence="3">Nucleus</location>
    </subcellularLocation>
</comment>
<keyword evidence="2 3" id="KW-0539">Nucleus</keyword>
<dbReference type="PANTHER" id="PTHR45660:SF46">
    <property type="entry name" value="HISTONE-LYSINE N-METHYLTRANSFERASE, H3 LYSINE-9 SPECIFIC SUVH6"/>
    <property type="match status" value="1"/>
</dbReference>
<dbReference type="PROSITE" id="PS51015">
    <property type="entry name" value="YDG"/>
    <property type="match status" value="1"/>
</dbReference>
<protein>
    <recommendedName>
        <fullName evidence="4">YDG domain-containing protein</fullName>
    </recommendedName>
</protein>
<dbReference type="EMBL" id="CAWUPB010001197">
    <property type="protein sequence ID" value="CAK7356452.1"/>
    <property type="molecule type" value="Genomic_DNA"/>
</dbReference>
<dbReference type="Pfam" id="PF02182">
    <property type="entry name" value="SAD_SRA"/>
    <property type="match status" value="1"/>
</dbReference>
<evidence type="ECO:0000256" key="1">
    <source>
        <dbReference type="ARBA" id="ARBA00004584"/>
    </source>
</evidence>
<dbReference type="GO" id="GO:0042054">
    <property type="term" value="F:histone methyltransferase activity"/>
    <property type="evidence" value="ECO:0007669"/>
    <property type="project" value="TreeGrafter"/>
</dbReference>
<dbReference type="GO" id="GO:0005634">
    <property type="term" value="C:nucleus"/>
    <property type="evidence" value="ECO:0007669"/>
    <property type="project" value="UniProtKB-SubCell"/>
</dbReference>
<dbReference type="AlphaFoldDB" id="A0AAV1SR04"/>
<dbReference type="InterPro" id="IPR015947">
    <property type="entry name" value="PUA-like_sf"/>
</dbReference>
<dbReference type="InterPro" id="IPR036987">
    <property type="entry name" value="SRA-YDG_sf"/>
</dbReference>
<comment type="caution">
    <text evidence="5">The sequence shown here is derived from an EMBL/GenBank/DDBJ whole genome shotgun (WGS) entry which is preliminary data.</text>
</comment>
<dbReference type="GO" id="GO:0000775">
    <property type="term" value="C:chromosome, centromeric region"/>
    <property type="evidence" value="ECO:0007669"/>
    <property type="project" value="UniProtKB-SubCell"/>
</dbReference>
<reference evidence="5 6" key="1">
    <citation type="submission" date="2024-01" db="EMBL/GenBank/DDBJ databases">
        <authorList>
            <person name="Waweru B."/>
        </authorList>
    </citation>
    <scope>NUCLEOTIDE SEQUENCE [LARGE SCALE GENOMIC DNA]</scope>
</reference>